<dbReference type="Proteomes" id="UP001254257">
    <property type="component" value="Unassembled WGS sequence"/>
</dbReference>
<organism evidence="2 3">
    <name type="scientific">Bosea rubneri</name>
    <dbReference type="NCBI Taxonomy" id="3075434"/>
    <lineage>
        <taxon>Bacteria</taxon>
        <taxon>Pseudomonadati</taxon>
        <taxon>Pseudomonadota</taxon>
        <taxon>Alphaproteobacteria</taxon>
        <taxon>Hyphomicrobiales</taxon>
        <taxon>Boseaceae</taxon>
        <taxon>Bosea</taxon>
    </lineage>
</organism>
<name>A0ABU3S3A1_9HYPH</name>
<keyword evidence="3" id="KW-1185">Reference proteome</keyword>
<keyword evidence="1" id="KW-0732">Signal</keyword>
<proteinExistence type="predicted"/>
<sequence>MAVKLTSLSAMMAAAVAGMASAAELPVRGEFGDPTQQGCRWLKEGTEGAYVGFNRGGRTGEAGEGGCHFSRIERVSANEYRMSGTCFSIDGPKRRASRTLKVVSNDEVVYGGTRYLRCR</sequence>
<protein>
    <submittedName>
        <fullName evidence="2">Uncharacterized protein</fullName>
    </submittedName>
</protein>
<reference evidence="2 3" key="1">
    <citation type="submission" date="2023-09" db="EMBL/GenBank/DDBJ databases">
        <title>Whole genome shotgun sequencing (WGS) of Bosea sp. ZW T0_25, isolated from stored onions (Allium cepa).</title>
        <authorList>
            <person name="Stoll D.A."/>
            <person name="Huch M."/>
        </authorList>
    </citation>
    <scope>NUCLEOTIDE SEQUENCE [LARGE SCALE GENOMIC DNA]</scope>
    <source>
        <strain evidence="2 3">ZW T0_25</strain>
    </source>
</reference>
<feature type="signal peptide" evidence="1">
    <location>
        <begin position="1"/>
        <end position="22"/>
    </location>
</feature>
<accession>A0ABU3S3A1</accession>
<evidence type="ECO:0000313" key="3">
    <source>
        <dbReference type="Proteomes" id="UP001254257"/>
    </source>
</evidence>
<feature type="chain" id="PRO_5045805637" evidence="1">
    <location>
        <begin position="23"/>
        <end position="119"/>
    </location>
</feature>
<gene>
    <name evidence="2" type="ORF">RKE40_05205</name>
</gene>
<comment type="caution">
    <text evidence="2">The sequence shown here is derived from an EMBL/GenBank/DDBJ whole genome shotgun (WGS) entry which is preliminary data.</text>
</comment>
<dbReference type="RefSeq" id="WP_316017176.1">
    <property type="nucleotide sequence ID" value="NZ_JAWDID010000005.1"/>
</dbReference>
<evidence type="ECO:0000313" key="2">
    <source>
        <dbReference type="EMBL" id="MDU0339263.1"/>
    </source>
</evidence>
<dbReference type="EMBL" id="JAWDID010000005">
    <property type="protein sequence ID" value="MDU0339263.1"/>
    <property type="molecule type" value="Genomic_DNA"/>
</dbReference>
<evidence type="ECO:0000256" key="1">
    <source>
        <dbReference type="SAM" id="SignalP"/>
    </source>
</evidence>